<dbReference type="Gene3D" id="3.40.50.150">
    <property type="entry name" value="Vaccinia Virus protein VP39"/>
    <property type="match status" value="1"/>
</dbReference>
<dbReference type="SUPFAM" id="SSF53335">
    <property type="entry name" value="S-adenosyl-L-methionine-dependent methyltransferases"/>
    <property type="match status" value="1"/>
</dbReference>
<keyword evidence="1" id="KW-0489">Methyltransferase</keyword>
<dbReference type="InterPro" id="IPR029063">
    <property type="entry name" value="SAM-dependent_MTases_sf"/>
</dbReference>
<name>A0ABY8FTC5_9SPHN</name>
<protein>
    <submittedName>
        <fullName evidence="1">Methyltransferase domain-containing protein</fullName>
    </submittedName>
</protein>
<proteinExistence type="predicted"/>
<sequence>MAGGRTARPQVRTQAIATIEAYHDRVRADVFPLVDRPAGRVLDFGGGIGATAAALRAWDGTTATVLFDRVAGDAAAGIDIAEQADLEDFDTIAALLEQLGPFDTILCLDILEHLRDPWRTVQLLTGALEPGGAMIISLPNANYIGLVGPLVMRGRFDYVDAGVLDRTHLRWFTRHSMIELVSLPGMRVEAVEAHVPGRLKTAINLVTFGLFERFLASQYRLRVRKTAQ</sequence>
<dbReference type="GO" id="GO:0032259">
    <property type="term" value="P:methylation"/>
    <property type="evidence" value="ECO:0007669"/>
    <property type="project" value="UniProtKB-KW"/>
</dbReference>
<dbReference type="Proteomes" id="UP001215827">
    <property type="component" value="Chromosome"/>
</dbReference>
<reference evidence="1 2" key="1">
    <citation type="submission" date="2023-03" db="EMBL/GenBank/DDBJ databases">
        <title>Altererythrobacter sp. CAU 1644 isolated from sand.</title>
        <authorList>
            <person name="Kim W."/>
        </authorList>
    </citation>
    <scope>NUCLEOTIDE SEQUENCE [LARGE SCALE GENOMIC DNA]</scope>
    <source>
        <strain evidence="1 2">CAU 1644</strain>
    </source>
</reference>
<dbReference type="Pfam" id="PF13489">
    <property type="entry name" value="Methyltransf_23"/>
    <property type="match status" value="1"/>
</dbReference>
<dbReference type="RefSeq" id="WP_278016768.1">
    <property type="nucleotide sequence ID" value="NZ_CP121106.1"/>
</dbReference>
<organism evidence="1 2">
    <name type="scientific">Altererythrobacter arenosus</name>
    <dbReference type="NCBI Taxonomy" id="3032592"/>
    <lineage>
        <taxon>Bacteria</taxon>
        <taxon>Pseudomonadati</taxon>
        <taxon>Pseudomonadota</taxon>
        <taxon>Alphaproteobacteria</taxon>
        <taxon>Sphingomonadales</taxon>
        <taxon>Erythrobacteraceae</taxon>
        <taxon>Altererythrobacter</taxon>
    </lineage>
</organism>
<evidence type="ECO:0000313" key="2">
    <source>
        <dbReference type="Proteomes" id="UP001215827"/>
    </source>
</evidence>
<evidence type="ECO:0000313" key="1">
    <source>
        <dbReference type="EMBL" id="WFL78077.1"/>
    </source>
</evidence>
<dbReference type="EMBL" id="CP121106">
    <property type="protein sequence ID" value="WFL78077.1"/>
    <property type="molecule type" value="Genomic_DNA"/>
</dbReference>
<keyword evidence="2" id="KW-1185">Reference proteome</keyword>
<accession>A0ABY8FTC5</accession>
<keyword evidence="1" id="KW-0808">Transferase</keyword>
<gene>
    <name evidence="1" type="ORF">P7228_03125</name>
</gene>
<dbReference type="GO" id="GO:0008168">
    <property type="term" value="F:methyltransferase activity"/>
    <property type="evidence" value="ECO:0007669"/>
    <property type="project" value="UniProtKB-KW"/>
</dbReference>